<dbReference type="Proteomes" id="UP000237749">
    <property type="component" value="Unassembled WGS sequence"/>
</dbReference>
<dbReference type="Pfam" id="PF13177">
    <property type="entry name" value="DNA_pol3_delta2"/>
    <property type="match status" value="1"/>
</dbReference>
<evidence type="ECO:0000256" key="5">
    <source>
        <dbReference type="ARBA" id="ARBA00022705"/>
    </source>
</evidence>
<evidence type="ECO:0000256" key="2">
    <source>
        <dbReference type="ARBA" id="ARBA00014363"/>
    </source>
</evidence>
<dbReference type="InterPro" id="IPR004622">
    <property type="entry name" value="DNA_pol_HolB"/>
</dbReference>
<evidence type="ECO:0000256" key="1">
    <source>
        <dbReference type="ARBA" id="ARBA00012417"/>
    </source>
</evidence>
<proteinExistence type="predicted"/>
<dbReference type="InterPro" id="IPR027417">
    <property type="entry name" value="P-loop_NTPase"/>
</dbReference>
<sequence>MPGFHDIIGHERIKEHLQKAIESNHVSHAYILTGEAGMGRKSLANAFAMTLLCEKGMSEPCMQCHACKQVMSGNHPDLIFVTHEKTAGIGVDDIRGQIQDTIMIRPYSSYYKIYIVDEAEKMTVQAQNALLKTIEEPPSYAVIMLLTTNQEAFLPTILSRCVQLKLKPLKDSVVTSYLTGSMGISESRAEVYGAFARGNLGRAIHLAASEEFQALYMELIHMLKHLKEMDIMELLNYIRKLKEQDPDLSDCLDFMQLWYRDVLMFKVTQDINLLVFKEEFNTMKEMSAASSYEGIELILQAIDKARIRLNANVNMELAMELMLLVMKEN</sequence>
<dbReference type="Gene3D" id="1.20.272.10">
    <property type="match status" value="1"/>
</dbReference>
<comment type="catalytic activity">
    <reaction evidence="7">
        <text>DNA(n) + a 2'-deoxyribonucleoside 5'-triphosphate = DNA(n+1) + diphosphate</text>
        <dbReference type="Rhea" id="RHEA:22508"/>
        <dbReference type="Rhea" id="RHEA-COMP:17339"/>
        <dbReference type="Rhea" id="RHEA-COMP:17340"/>
        <dbReference type="ChEBI" id="CHEBI:33019"/>
        <dbReference type="ChEBI" id="CHEBI:61560"/>
        <dbReference type="ChEBI" id="CHEBI:173112"/>
        <dbReference type="EC" id="2.7.7.7"/>
    </reaction>
</comment>
<dbReference type="AlphaFoldDB" id="A0A2S6HEN2"/>
<keyword evidence="3" id="KW-0808">Transferase</keyword>
<evidence type="ECO:0000256" key="4">
    <source>
        <dbReference type="ARBA" id="ARBA00022695"/>
    </source>
</evidence>
<evidence type="ECO:0000313" key="9">
    <source>
        <dbReference type="EMBL" id="PPK75853.1"/>
    </source>
</evidence>
<dbReference type="EMBL" id="PTJA01000019">
    <property type="protein sequence ID" value="PPK75853.1"/>
    <property type="molecule type" value="Genomic_DNA"/>
</dbReference>
<keyword evidence="4" id="KW-0548">Nucleotidyltransferase</keyword>
<protein>
    <recommendedName>
        <fullName evidence="2">DNA polymerase III subunit delta'</fullName>
        <ecNumber evidence="1">2.7.7.7</ecNumber>
    </recommendedName>
</protein>
<keyword evidence="10" id="KW-1185">Reference proteome</keyword>
<dbReference type="PANTHER" id="PTHR11669">
    <property type="entry name" value="REPLICATION FACTOR C / DNA POLYMERASE III GAMMA-TAU SUBUNIT"/>
    <property type="match status" value="1"/>
</dbReference>
<dbReference type="GO" id="GO:0003677">
    <property type="term" value="F:DNA binding"/>
    <property type="evidence" value="ECO:0007669"/>
    <property type="project" value="InterPro"/>
</dbReference>
<dbReference type="SUPFAM" id="SSF52540">
    <property type="entry name" value="P-loop containing nucleoside triphosphate hydrolases"/>
    <property type="match status" value="1"/>
</dbReference>
<name>A0A2S6HEN2_9FIRM</name>
<dbReference type="RefSeq" id="WP_104439603.1">
    <property type="nucleotide sequence ID" value="NZ_PTJA01000019.1"/>
</dbReference>
<dbReference type="InterPro" id="IPR050238">
    <property type="entry name" value="DNA_Rep/Repair_Clamp_Loader"/>
</dbReference>
<accession>A0A2S6HEN2</accession>
<dbReference type="GO" id="GO:0008408">
    <property type="term" value="F:3'-5' exonuclease activity"/>
    <property type="evidence" value="ECO:0007669"/>
    <property type="project" value="InterPro"/>
</dbReference>
<reference evidence="9 10" key="1">
    <citation type="submission" date="2018-02" db="EMBL/GenBank/DDBJ databases">
        <title>Genomic Encyclopedia of Archaeal and Bacterial Type Strains, Phase II (KMG-II): from individual species to whole genera.</title>
        <authorList>
            <person name="Goeker M."/>
        </authorList>
    </citation>
    <scope>NUCLEOTIDE SEQUENCE [LARGE SCALE GENOMIC DNA]</scope>
    <source>
        <strain evidence="9 10">DSM 3808</strain>
    </source>
</reference>
<keyword evidence="6" id="KW-0239">DNA-directed DNA polymerase</keyword>
<dbReference type="NCBIfam" id="TIGR00678">
    <property type="entry name" value="holB"/>
    <property type="match status" value="1"/>
</dbReference>
<evidence type="ECO:0000259" key="8">
    <source>
        <dbReference type="Pfam" id="PF09115"/>
    </source>
</evidence>
<dbReference type="Gene3D" id="3.40.50.300">
    <property type="entry name" value="P-loop containing nucleotide triphosphate hydrolases"/>
    <property type="match status" value="1"/>
</dbReference>
<dbReference type="PANTHER" id="PTHR11669:SF8">
    <property type="entry name" value="DNA POLYMERASE III SUBUNIT DELTA"/>
    <property type="match status" value="1"/>
</dbReference>
<comment type="caution">
    <text evidence="9">The sequence shown here is derived from an EMBL/GenBank/DDBJ whole genome shotgun (WGS) entry which is preliminary data.</text>
</comment>
<dbReference type="InterPro" id="IPR008921">
    <property type="entry name" value="DNA_pol3_clamp-load_cplx_C"/>
</dbReference>
<dbReference type="SUPFAM" id="SSF48019">
    <property type="entry name" value="post-AAA+ oligomerization domain-like"/>
    <property type="match status" value="1"/>
</dbReference>
<gene>
    <name evidence="9" type="ORF">BXY41_11923</name>
</gene>
<evidence type="ECO:0000313" key="10">
    <source>
        <dbReference type="Proteomes" id="UP000237749"/>
    </source>
</evidence>
<dbReference type="InterPro" id="IPR015199">
    <property type="entry name" value="DNA_pol_III_delta_C"/>
</dbReference>
<evidence type="ECO:0000256" key="6">
    <source>
        <dbReference type="ARBA" id="ARBA00022932"/>
    </source>
</evidence>
<organism evidence="9 10">
    <name type="scientific">Lacrimispora xylanisolvens</name>
    <dbReference type="NCBI Taxonomy" id="384636"/>
    <lineage>
        <taxon>Bacteria</taxon>
        <taxon>Bacillati</taxon>
        <taxon>Bacillota</taxon>
        <taxon>Clostridia</taxon>
        <taxon>Lachnospirales</taxon>
        <taxon>Lachnospiraceae</taxon>
        <taxon>Lacrimispora</taxon>
    </lineage>
</organism>
<dbReference type="Pfam" id="PF09115">
    <property type="entry name" value="DNApol3-delta_C"/>
    <property type="match status" value="1"/>
</dbReference>
<evidence type="ECO:0000256" key="7">
    <source>
        <dbReference type="ARBA" id="ARBA00049244"/>
    </source>
</evidence>
<dbReference type="EC" id="2.7.7.7" evidence="1"/>
<feature type="domain" description="DNA polymerase III delta subunit C-terminal" evidence="8">
    <location>
        <begin position="227"/>
        <end position="326"/>
    </location>
</feature>
<dbReference type="CDD" id="cd00009">
    <property type="entry name" value="AAA"/>
    <property type="match status" value="1"/>
</dbReference>
<evidence type="ECO:0000256" key="3">
    <source>
        <dbReference type="ARBA" id="ARBA00022679"/>
    </source>
</evidence>
<dbReference type="GO" id="GO:0006261">
    <property type="term" value="P:DNA-templated DNA replication"/>
    <property type="evidence" value="ECO:0007669"/>
    <property type="project" value="TreeGrafter"/>
</dbReference>
<keyword evidence="5" id="KW-0235">DNA replication</keyword>
<dbReference type="OrthoDB" id="9810148at2"/>
<dbReference type="GO" id="GO:0003887">
    <property type="term" value="F:DNA-directed DNA polymerase activity"/>
    <property type="evidence" value="ECO:0007669"/>
    <property type="project" value="InterPro"/>
</dbReference>